<dbReference type="GO" id="GO:0000793">
    <property type="term" value="C:condensed chromosome"/>
    <property type="evidence" value="ECO:0007669"/>
    <property type="project" value="TreeGrafter"/>
</dbReference>
<dbReference type="GO" id="GO:0000796">
    <property type="term" value="C:condensin complex"/>
    <property type="evidence" value="ECO:0007669"/>
    <property type="project" value="InterPro"/>
</dbReference>
<protein>
    <submittedName>
        <fullName evidence="1">Uncharacterized protein</fullName>
    </submittedName>
</protein>
<dbReference type="InterPro" id="IPR027165">
    <property type="entry name" value="CND3"/>
</dbReference>
<dbReference type="SUPFAM" id="SSF48371">
    <property type="entry name" value="ARM repeat"/>
    <property type="match status" value="1"/>
</dbReference>
<name>A0A8H6M5H0_9AGAR</name>
<evidence type="ECO:0000313" key="2">
    <source>
        <dbReference type="Proteomes" id="UP000521943"/>
    </source>
</evidence>
<keyword evidence="2" id="KW-1185">Reference proteome</keyword>
<evidence type="ECO:0000313" key="1">
    <source>
        <dbReference type="EMBL" id="KAF6752916.1"/>
    </source>
</evidence>
<organism evidence="1 2">
    <name type="scientific">Ephemerocybe angulata</name>
    <dbReference type="NCBI Taxonomy" id="980116"/>
    <lineage>
        <taxon>Eukaryota</taxon>
        <taxon>Fungi</taxon>
        <taxon>Dikarya</taxon>
        <taxon>Basidiomycota</taxon>
        <taxon>Agaricomycotina</taxon>
        <taxon>Agaricomycetes</taxon>
        <taxon>Agaricomycetidae</taxon>
        <taxon>Agaricales</taxon>
        <taxon>Agaricineae</taxon>
        <taxon>Psathyrellaceae</taxon>
        <taxon>Ephemerocybe</taxon>
    </lineage>
</organism>
<accession>A0A8H6M5H0</accession>
<comment type="caution">
    <text evidence="1">The sequence shown here is derived from an EMBL/GenBank/DDBJ whole genome shotgun (WGS) entry which is preliminary data.</text>
</comment>
<dbReference type="Proteomes" id="UP000521943">
    <property type="component" value="Unassembled WGS sequence"/>
</dbReference>
<gene>
    <name evidence="1" type="ORF">DFP72DRAFT_1070094</name>
</gene>
<dbReference type="InterPro" id="IPR016024">
    <property type="entry name" value="ARM-type_fold"/>
</dbReference>
<dbReference type="EMBL" id="JACGCI010000042">
    <property type="protein sequence ID" value="KAF6752916.1"/>
    <property type="molecule type" value="Genomic_DNA"/>
</dbReference>
<dbReference type="PANTHER" id="PTHR14418:SF5">
    <property type="entry name" value="CONDENSIN COMPLEX SUBUNIT 3"/>
    <property type="match status" value="1"/>
</dbReference>
<dbReference type="OrthoDB" id="27187at2759"/>
<proteinExistence type="predicted"/>
<reference evidence="1 2" key="1">
    <citation type="submission" date="2020-07" db="EMBL/GenBank/DDBJ databases">
        <title>Comparative genomics of pyrophilous fungi reveals a link between fire events and developmental genes.</title>
        <authorList>
            <consortium name="DOE Joint Genome Institute"/>
            <person name="Steindorff A.S."/>
            <person name="Carver A."/>
            <person name="Calhoun S."/>
            <person name="Stillman K."/>
            <person name="Liu H."/>
            <person name="Lipzen A."/>
            <person name="Pangilinan J."/>
            <person name="Labutti K."/>
            <person name="Bruns T.D."/>
            <person name="Grigoriev I.V."/>
        </authorList>
    </citation>
    <scope>NUCLEOTIDE SEQUENCE [LARGE SCALE GENOMIC DNA]</scope>
    <source>
        <strain evidence="1 2">CBS 144469</strain>
    </source>
</reference>
<dbReference type="AlphaFoldDB" id="A0A8H6M5H0"/>
<dbReference type="GO" id="GO:0007076">
    <property type="term" value="P:mitotic chromosome condensation"/>
    <property type="evidence" value="ECO:0007669"/>
    <property type="project" value="InterPro"/>
</dbReference>
<dbReference type="PANTHER" id="PTHR14418">
    <property type="entry name" value="CONDENSIN COMPLEX SUBUNIT 3-RELATED"/>
    <property type="match status" value="1"/>
</dbReference>
<sequence>MLTTAVGGVGGARAFTELLYGRFETAELLYRVRDSRAALSGSRQQSCSIEGSRQQSCSIVGSWWWSVFNETAELLYRRVVARLVVVVEVGGVRALAARCLALIYRTERRVDVPDGELSAQDTLTELLATEPSSEVRKQIISNLKLNKTTVPHIVKRTRDEDVLVRKLVYGVLKEGSTTFRDDEEIIGHCHPERLCPSDLDAMPTSEKAWETIFGPPIM</sequence>